<evidence type="ECO:0000313" key="2">
    <source>
        <dbReference type="Proteomes" id="UP001521150"/>
    </source>
</evidence>
<evidence type="ECO:0000313" key="1">
    <source>
        <dbReference type="EMBL" id="MCE7008751.1"/>
    </source>
</evidence>
<dbReference type="EMBL" id="JAJVCN010000003">
    <property type="protein sequence ID" value="MCE7008751.1"/>
    <property type="molecule type" value="Genomic_DNA"/>
</dbReference>
<dbReference type="RefSeq" id="WP_233730222.1">
    <property type="nucleotide sequence ID" value="NZ_JAJVCN010000003.1"/>
</dbReference>
<comment type="caution">
    <text evidence="1">The sequence shown here is derived from an EMBL/GenBank/DDBJ whole genome shotgun (WGS) entry which is preliminary data.</text>
</comment>
<protein>
    <submittedName>
        <fullName evidence="1">Uncharacterized protein</fullName>
    </submittedName>
</protein>
<proteinExistence type="predicted"/>
<dbReference type="Proteomes" id="UP001521150">
    <property type="component" value="Unassembled WGS sequence"/>
</dbReference>
<gene>
    <name evidence="1" type="ORF">LWC34_38960</name>
</gene>
<keyword evidence="2" id="KW-1185">Reference proteome</keyword>
<accession>A0ABS8ZLT2</accession>
<organism evidence="1 2">
    <name type="scientific">Kibdelosporangium philippinense</name>
    <dbReference type="NCBI Taxonomy" id="211113"/>
    <lineage>
        <taxon>Bacteria</taxon>
        <taxon>Bacillati</taxon>
        <taxon>Actinomycetota</taxon>
        <taxon>Actinomycetes</taxon>
        <taxon>Pseudonocardiales</taxon>
        <taxon>Pseudonocardiaceae</taxon>
        <taxon>Kibdelosporangium</taxon>
    </lineage>
</organism>
<reference evidence="1 2" key="1">
    <citation type="submission" date="2021-12" db="EMBL/GenBank/DDBJ databases">
        <title>Genome sequence of Kibdelosporangium philippinense ATCC 49844.</title>
        <authorList>
            <person name="Fedorov E.A."/>
            <person name="Omeragic M."/>
            <person name="Shalygina K.F."/>
            <person name="Maclea K.S."/>
        </authorList>
    </citation>
    <scope>NUCLEOTIDE SEQUENCE [LARGE SCALE GENOMIC DNA]</scope>
    <source>
        <strain evidence="1 2">ATCC 49844</strain>
    </source>
</reference>
<name>A0ABS8ZLT2_9PSEU</name>
<sequence>MTNEPVPTTWDDWRWPEWVPELVRAAVRGYWHYGSRGPAHWLADAKHRGAPEFGQHVEVAKYAGLRTEAAGRYIHCHTNVGRVVHGDRRISLVFVMHDAVHFVKTVGLSGKG</sequence>